<protein>
    <submittedName>
        <fullName evidence="9">Cytochrome-c peroxidase</fullName>
    </submittedName>
</protein>
<keyword evidence="3 6" id="KW-0479">Metal-binding</keyword>
<dbReference type="GO" id="GO:0004130">
    <property type="term" value="F:cytochrome-c peroxidase activity"/>
    <property type="evidence" value="ECO:0007669"/>
    <property type="project" value="TreeGrafter"/>
</dbReference>
<comment type="caution">
    <text evidence="9">The sequence shown here is derived from an EMBL/GenBank/DDBJ whole genome shotgun (WGS) entry which is preliminary data.</text>
</comment>
<feature type="domain" description="Cytochrome c" evidence="8">
    <location>
        <begin position="264"/>
        <end position="424"/>
    </location>
</feature>
<keyword evidence="5 6" id="KW-0408">Iron</keyword>
<name>A0A399IYA8_9RHOB</name>
<feature type="signal peptide" evidence="7">
    <location>
        <begin position="1"/>
        <end position="28"/>
    </location>
</feature>
<feature type="domain" description="Cytochrome c" evidence="8">
    <location>
        <begin position="46"/>
        <end position="163"/>
    </location>
</feature>
<keyword evidence="7" id="KW-0732">Signal</keyword>
<dbReference type="GO" id="GO:0030313">
    <property type="term" value="C:cell envelope"/>
    <property type="evidence" value="ECO:0007669"/>
    <property type="project" value="UniProtKB-SubCell"/>
</dbReference>
<dbReference type="InterPro" id="IPR004852">
    <property type="entry name" value="Di-haem_cyt_c_peroxidsae"/>
</dbReference>
<evidence type="ECO:0000313" key="10">
    <source>
        <dbReference type="Proteomes" id="UP000265848"/>
    </source>
</evidence>
<dbReference type="EMBL" id="QWJJ01000011">
    <property type="protein sequence ID" value="RII38163.1"/>
    <property type="molecule type" value="Genomic_DNA"/>
</dbReference>
<evidence type="ECO:0000259" key="8">
    <source>
        <dbReference type="PROSITE" id="PS51007"/>
    </source>
</evidence>
<dbReference type="OrthoDB" id="9805202at2"/>
<keyword evidence="9" id="KW-0575">Peroxidase</keyword>
<comment type="subcellular location">
    <subcellularLocation>
        <location evidence="1">Cell envelope</location>
    </subcellularLocation>
</comment>
<dbReference type="GO" id="GO:0009055">
    <property type="term" value="F:electron transfer activity"/>
    <property type="evidence" value="ECO:0007669"/>
    <property type="project" value="InterPro"/>
</dbReference>
<dbReference type="InterPro" id="IPR051395">
    <property type="entry name" value="Cytochrome_c_Peroxidase/MauG"/>
</dbReference>
<sequence length="447" mass="46889">MHHSRITSGVYLALAASAVLATTGTAIAGPLPAPVTDDSYAPVRADEAALGQLLFYDPILSGNKEVSCATCHHPRFGTGDGLSLSLGDGGIGLGPDRRADPDNPPEARVPRNAPALFNLGAHEFTRLFDDGRIEADPTRPGGFRTPLDDDMVTGFASLLSAQTMFPVLSADEMAGHVQENDVARAARQGLITGPGGAWDLIARRVAAIPAYAEGFMAVYPAIKSPDDIAFTDISNAIAVFMAAEWRSDTAPFDAYLRDGTPLPDAARAGMELFYGPAGCDSCHSGPFLTDHDFHAMGAPQIGPGKAAKFEFNTRDEGRFRVTGDPADLYAFRTPSLRNVALTAPYGHAGAHADLGQFIADHADPVAGLARYDITQAVLPALPYDDAATMASPADVAAIASMATWRTDLGAEDIANLRAFLDTLTDPQALTRGLGVPDTVPSGLPVAH</sequence>
<evidence type="ECO:0000256" key="6">
    <source>
        <dbReference type="PROSITE-ProRule" id="PRU00433"/>
    </source>
</evidence>
<feature type="chain" id="PRO_5017193729" evidence="7">
    <location>
        <begin position="29"/>
        <end position="447"/>
    </location>
</feature>
<organism evidence="9 10">
    <name type="scientific">Pseudooceanicola sediminis</name>
    <dbReference type="NCBI Taxonomy" id="2211117"/>
    <lineage>
        <taxon>Bacteria</taxon>
        <taxon>Pseudomonadati</taxon>
        <taxon>Pseudomonadota</taxon>
        <taxon>Alphaproteobacteria</taxon>
        <taxon>Rhodobacterales</taxon>
        <taxon>Paracoccaceae</taxon>
        <taxon>Pseudooceanicola</taxon>
    </lineage>
</organism>
<evidence type="ECO:0000256" key="5">
    <source>
        <dbReference type="ARBA" id="ARBA00023004"/>
    </source>
</evidence>
<gene>
    <name evidence="9" type="ORF">DL237_13190</name>
</gene>
<dbReference type="AlphaFoldDB" id="A0A399IYA8"/>
<keyword evidence="2 6" id="KW-0349">Heme</keyword>
<evidence type="ECO:0000256" key="3">
    <source>
        <dbReference type="ARBA" id="ARBA00022723"/>
    </source>
</evidence>
<proteinExistence type="predicted"/>
<evidence type="ECO:0000256" key="2">
    <source>
        <dbReference type="ARBA" id="ARBA00022617"/>
    </source>
</evidence>
<keyword evidence="4" id="KW-0560">Oxidoreductase</keyword>
<dbReference type="Proteomes" id="UP000265848">
    <property type="component" value="Unassembled WGS sequence"/>
</dbReference>
<dbReference type="SUPFAM" id="SSF46626">
    <property type="entry name" value="Cytochrome c"/>
    <property type="match status" value="2"/>
</dbReference>
<accession>A0A399IYA8</accession>
<dbReference type="Pfam" id="PF03150">
    <property type="entry name" value="CCP_MauG"/>
    <property type="match status" value="1"/>
</dbReference>
<dbReference type="RefSeq" id="WP_119399547.1">
    <property type="nucleotide sequence ID" value="NZ_QWJJ01000011.1"/>
</dbReference>
<dbReference type="InterPro" id="IPR036909">
    <property type="entry name" value="Cyt_c-like_dom_sf"/>
</dbReference>
<reference evidence="9 10" key="1">
    <citation type="submission" date="2018-08" db="EMBL/GenBank/DDBJ databases">
        <title>Pseudooceanicola sediminis CY03 in the family Rhodobacteracea.</title>
        <authorList>
            <person name="Zhang Y.-J."/>
        </authorList>
    </citation>
    <scope>NUCLEOTIDE SEQUENCE [LARGE SCALE GENOMIC DNA]</scope>
    <source>
        <strain evidence="9 10">CY03</strain>
    </source>
</reference>
<dbReference type="GO" id="GO:0046872">
    <property type="term" value="F:metal ion binding"/>
    <property type="evidence" value="ECO:0007669"/>
    <property type="project" value="UniProtKB-KW"/>
</dbReference>
<dbReference type="PANTHER" id="PTHR30600">
    <property type="entry name" value="CYTOCHROME C PEROXIDASE-RELATED"/>
    <property type="match status" value="1"/>
</dbReference>
<evidence type="ECO:0000256" key="4">
    <source>
        <dbReference type="ARBA" id="ARBA00023002"/>
    </source>
</evidence>
<dbReference type="PROSITE" id="PS51007">
    <property type="entry name" value="CYTC"/>
    <property type="match status" value="2"/>
</dbReference>
<evidence type="ECO:0000313" key="9">
    <source>
        <dbReference type="EMBL" id="RII38163.1"/>
    </source>
</evidence>
<dbReference type="GO" id="GO:0020037">
    <property type="term" value="F:heme binding"/>
    <property type="evidence" value="ECO:0007669"/>
    <property type="project" value="InterPro"/>
</dbReference>
<dbReference type="InterPro" id="IPR009056">
    <property type="entry name" value="Cyt_c-like_dom"/>
</dbReference>
<evidence type="ECO:0000256" key="1">
    <source>
        <dbReference type="ARBA" id="ARBA00004196"/>
    </source>
</evidence>
<dbReference type="Gene3D" id="1.10.760.10">
    <property type="entry name" value="Cytochrome c-like domain"/>
    <property type="match status" value="2"/>
</dbReference>
<keyword evidence="10" id="KW-1185">Reference proteome</keyword>
<evidence type="ECO:0000256" key="7">
    <source>
        <dbReference type="SAM" id="SignalP"/>
    </source>
</evidence>